<evidence type="ECO:0000313" key="2">
    <source>
        <dbReference type="EMBL" id="CAF1254641.1"/>
    </source>
</evidence>
<dbReference type="Proteomes" id="UP000682733">
    <property type="component" value="Unassembled WGS sequence"/>
</dbReference>
<dbReference type="Proteomes" id="UP000677228">
    <property type="component" value="Unassembled WGS sequence"/>
</dbReference>
<dbReference type="AlphaFoldDB" id="A0A8S2EVU8"/>
<sequence length="118" mass="13564">MAEIIESQALKIIITFLAGAAKEWFIENTETITTWTVFKHEFLKIHSSPATKQLAAQRLRNRQQRLNEPIIEYYIDIMKLCKTVDPDMTAVSKVDNLLHGLKSSLMKEVLRHAPETPD</sequence>
<protein>
    <recommendedName>
        <fullName evidence="1">Retrotransposon gag domain-containing protein</fullName>
    </recommendedName>
</protein>
<organism evidence="2 4">
    <name type="scientific">Didymodactylos carnosus</name>
    <dbReference type="NCBI Taxonomy" id="1234261"/>
    <lineage>
        <taxon>Eukaryota</taxon>
        <taxon>Metazoa</taxon>
        <taxon>Spiralia</taxon>
        <taxon>Gnathifera</taxon>
        <taxon>Rotifera</taxon>
        <taxon>Eurotatoria</taxon>
        <taxon>Bdelloidea</taxon>
        <taxon>Philodinida</taxon>
        <taxon>Philodinidae</taxon>
        <taxon>Didymodactylos</taxon>
    </lineage>
</organism>
<evidence type="ECO:0000313" key="3">
    <source>
        <dbReference type="EMBL" id="CAF4061729.1"/>
    </source>
</evidence>
<accession>A0A8S2EVU8</accession>
<comment type="caution">
    <text evidence="2">The sequence shown here is derived from an EMBL/GenBank/DDBJ whole genome shotgun (WGS) entry which is preliminary data.</text>
</comment>
<gene>
    <name evidence="2" type="ORF">OVA965_LOCUS26434</name>
    <name evidence="3" type="ORF">TMI583_LOCUS27174</name>
</gene>
<proteinExistence type="predicted"/>
<evidence type="ECO:0000313" key="4">
    <source>
        <dbReference type="Proteomes" id="UP000677228"/>
    </source>
</evidence>
<name>A0A8S2EVU8_9BILA</name>
<feature type="domain" description="Retrotransposon gag" evidence="1">
    <location>
        <begin position="11"/>
        <end position="102"/>
    </location>
</feature>
<dbReference type="InterPro" id="IPR005162">
    <property type="entry name" value="Retrotrans_gag_dom"/>
</dbReference>
<dbReference type="EMBL" id="CAJNOK010016940">
    <property type="protein sequence ID" value="CAF1254641.1"/>
    <property type="molecule type" value="Genomic_DNA"/>
</dbReference>
<dbReference type="PANTHER" id="PTHR33194">
    <property type="entry name" value="ZINC KNUCKLE DOMAINCONTAINING PROTEIN"/>
    <property type="match status" value="1"/>
</dbReference>
<evidence type="ECO:0000259" key="1">
    <source>
        <dbReference type="Pfam" id="PF03732"/>
    </source>
</evidence>
<dbReference type="EMBL" id="CAJOBA010038493">
    <property type="protein sequence ID" value="CAF4061729.1"/>
    <property type="molecule type" value="Genomic_DNA"/>
</dbReference>
<dbReference type="PANTHER" id="PTHR33194:SF4">
    <property type="entry name" value="CCHC-TYPE DOMAIN-CONTAINING PROTEIN"/>
    <property type="match status" value="1"/>
</dbReference>
<dbReference type="Pfam" id="PF03732">
    <property type="entry name" value="Retrotrans_gag"/>
    <property type="match status" value="1"/>
</dbReference>
<reference evidence="2" key="1">
    <citation type="submission" date="2021-02" db="EMBL/GenBank/DDBJ databases">
        <authorList>
            <person name="Nowell W R."/>
        </authorList>
    </citation>
    <scope>NUCLEOTIDE SEQUENCE</scope>
</reference>